<evidence type="ECO:0000256" key="1">
    <source>
        <dbReference type="SAM" id="Phobius"/>
    </source>
</evidence>
<evidence type="ECO:0000313" key="4">
    <source>
        <dbReference type="Proteomes" id="UP000711614"/>
    </source>
</evidence>
<keyword evidence="1" id="KW-0472">Membrane</keyword>
<dbReference type="Proteomes" id="UP000711614">
    <property type="component" value="Unassembled WGS sequence"/>
</dbReference>
<feature type="transmembrane region" description="Helical" evidence="1">
    <location>
        <begin position="75"/>
        <end position="99"/>
    </location>
</feature>
<sequence length="107" mass="11477">MKQVPAGTGQSEISTAILLGVAGNVSSWIAVFWWVVFGTLLGPGTTTGPPPFLWGWVCGCAWFPARNGLADLDTLVLLVGMCVVGLLFENYIVNASIFYKKAISLRK</sequence>
<evidence type="ECO:0000313" key="3">
    <source>
        <dbReference type="EMBL" id="MBP2412665.1"/>
    </source>
</evidence>
<feature type="transmembrane region" description="Helical" evidence="1">
    <location>
        <begin position="12"/>
        <end position="36"/>
    </location>
</feature>
<gene>
    <name evidence="2" type="ORF">JOF48_000001</name>
    <name evidence="3" type="ORF">JOF48_001464</name>
</gene>
<reference evidence="3 4" key="1">
    <citation type="submission" date="2021-03" db="EMBL/GenBank/DDBJ databases">
        <title>Sequencing the genomes of 1000 actinobacteria strains.</title>
        <authorList>
            <person name="Klenk H.-P."/>
        </authorList>
    </citation>
    <scope>NUCLEOTIDE SEQUENCE [LARGE SCALE GENOMIC DNA]</scope>
    <source>
        <strain evidence="3 4">DSM 16005</strain>
    </source>
</reference>
<protein>
    <submittedName>
        <fullName evidence="3">Uncharacterized protein</fullName>
    </submittedName>
</protein>
<dbReference type="EMBL" id="JAGIOI010000001">
    <property type="protein sequence ID" value="MBP2411202.1"/>
    <property type="molecule type" value="Genomic_DNA"/>
</dbReference>
<evidence type="ECO:0000313" key="2">
    <source>
        <dbReference type="EMBL" id="MBP2411202.1"/>
    </source>
</evidence>
<keyword evidence="1" id="KW-0812">Transmembrane</keyword>
<dbReference type="EMBL" id="JAGIOI010000001">
    <property type="protein sequence ID" value="MBP2412665.1"/>
    <property type="molecule type" value="Genomic_DNA"/>
</dbReference>
<organism evidence="3 4">
    <name type="scientific">Arthrobacter stackebrandtii</name>
    <dbReference type="NCBI Taxonomy" id="272161"/>
    <lineage>
        <taxon>Bacteria</taxon>
        <taxon>Bacillati</taxon>
        <taxon>Actinomycetota</taxon>
        <taxon>Actinomycetes</taxon>
        <taxon>Micrococcales</taxon>
        <taxon>Micrococcaceae</taxon>
        <taxon>Arthrobacter</taxon>
    </lineage>
</organism>
<keyword evidence="4" id="KW-1185">Reference proteome</keyword>
<accession>A0ABS4YVM9</accession>
<name>A0ABS4YVM9_9MICC</name>
<dbReference type="RefSeq" id="WP_209676077.1">
    <property type="nucleotide sequence ID" value="NZ_JAGIOI010000001.1"/>
</dbReference>
<proteinExistence type="predicted"/>
<keyword evidence="1" id="KW-1133">Transmembrane helix</keyword>
<comment type="caution">
    <text evidence="3">The sequence shown here is derived from an EMBL/GenBank/DDBJ whole genome shotgun (WGS) entry which is preliminary data.</text>
</comment>